<sequence length="170" mass="17710">MTATLGRPRLTARLVSPADVPGVVRLAAGAGRFNLTGARLDEGTTVAMSADPGHLVAAFTLPGGALAGAAWIRRRGRVWWVLNLVLDAAAEAQGVEFAIVDWIVGRAREAGCAALTGRFVPSERNAQAVGFWEAAGFIPCDEDGLYTLVPGTGPAHPTTGAARGRLRPKE</sequence>
<dbReference type="Gene3D" id="3.40.630.30">
    <property type="match status" value="1"/>
</dbReference>
<protein>
    <recommendedName>
        <fullName evidence="2">N-acetyltransferase domain-containing protein</fullName>
    </recommendedName>
</protein>
<feature type="region of interest" description="Disordered" evidence="1">
    <location>
        <begin position="151"/>
        <end position="170"/>
    </location>
</feature>
<feature type="domain" description="N-acetyltransferase" evidence="2">
    <location>
        <begin position="10"/>
        <end position="159"/>
    </location>
</feature>
<accession>A0ABY5ZBV4</accession>
<gene>
    <name evidence="3" type="ORF">Drose_16005</name>
</gene>
<dbReference type="PROSITE" id="PS51186">
    <property type="entry name" value="GNAT"/>
    <property type="match status" value="1"/>
</dbReference>
<reference evidence="3" key="1">
    <citation type="submission" date="2021-04" db="EMBL/GenBank/DDBJ databases">
        <title>Biosynthetic gene clusters of Dactylosporangioum roseum.</title>
        <authorList>
            <person name="Hartkoorn R.C."/>
            <person name="Beaudoing E."/>
            <person name="Hot D."/>
            <person name="Moureu S."/>
        </authorList>
    </citation>
    <scope>NUCLEOTIDE SEQUENCE</scope>
    <source>
        <strain evidence="3">NRRL B-16295</strain>
    </source>
</reference>
<evidence type="ECO:0000313" key="3">
    <source>
        <dbReference type="EMBL" id="UWZ39591.1"/>
    </source>
</evidence>
<dbReference type="SUPFAM" id="SSF55729">
    <property type="entry name" value="Acyl-CoA N-acyltransferases (Nat)"/>
    <property type="match status" value="1"/>
</dbReference>
<dbReference type="Pfam" id="PF00583">
    <property type="entry name" value="Acetyltransf_1"/>
    <property type="match status" value="1"/>
</dbReference>
<dbReference type="InterPro" id="IPR016181">
    <property type="entry name" value="Acyl_CoA_acyltransferase"/>
</dbReference>
<dbReference type="RefSeq" id="WP_260729012.1">
    <property type="nucleotide sequence ID" value="NZ_BAAABS010000003.1"/>
</dbReference>
<dbReference type="EMBL" id="CP073721">
    <property type="protein sequence ID" value="UWZ39591.1"/>
    <property type="molecule type" value="Genomic_DNA"/>
</dbReference>
<dbReference type="InterPro" id="IPR000182">
    <property type="entry name" value="GNAT_dom"/>
</dbReference>
<evidence type="ECO:0000256" key="1">
    <source>
        <dbReference type="SAM" id="MobiDB-lite"/>
    </source>
</evidence>
<dbReference type="Proteomes" id="UP001058271">
    <property type="component" value="Chromosome"/>
</dbReference>
<keyword evidence="4" id="KW-1185">Reference proteome</keyword>
<organism evidence="3 4">
    <name type="scientific">Dactylosporangium roseum</name>
    <dbReference type="NCBI Taxonomy" id="47989"/>
    <lineage>
        <taxon>Bacteria</taxon>
        <taxon>Bacillati</taxon>
        <taxon>Actinomycetota</taxon>
        <taxon>Actinomycetes</taxon>
        <taxon>Micromonosporales</taxon>
        <taxon>Micromonosporaceae</taxon>
        <taxon>Dactylosporangium</taxon>
    </lineage>
</organism>
<proteinExistence type="predicted"/>
<evidence type="ECO:0000313" key="4">
    <source>
        <dbReference type="Proteomes" id="UP001058271"/>
    </source>
</evidence>
<name>A0ABY5ZBV4_9ACTN</name>
<evidence type="ECO:0000259" key="2">
    <source>
        <dbReference type="PROSITE" id="PS51186"/>
    </source>
</evidence>